<feature type="transmembrane region" description="Helical" evidence="8">
    <location>
        <begin position="462"/>
        <end position="485"/>
    </location>
</feature>
<comment type="subcellular location">
    <subcellularLocation>
        <location evidence="1">Cell inner membrane</location>
        <topology evidence="1">Multi-pass membrane protein</topology>
    </subcellularLocation>
</comment>
<dbReference type="PRINTS" id="PR00702">
    <property type="entry name" value="ACRIFLAVINRP"/>
</dbReference>
<feature type="transmembrane region" description="Helical" evidence="8">
    <location>
        <begin position="12"/>
        <end position="29"/>
    </location>
</feature>
<dbReference type="EMBL" id="CP000774">
    <property type="protein sequence ID" value="ABS63614.1"/>
    <property type="molecule type" value="Genomic_DNA"/>
</dbReference>
<gene>
    <name evidence="9" type="ordered locus">Plav_2000</name>
</gene>
<dbReference type="FunFam" id="1.20.1640.10:FF:000001">
    <property type="entry name" value="Efflux pump membrane transporter"/>
    <property type="match status" value="1"/>
</dbReference>
<dbReference type="OrthoDB" id="9807350at2"/>
<dbReference type="Gene3D" id="3.30.70.1430">
    <property type="entry name" value="Multidrug efflux transporter AcrB pore domain"/>
    <property type="match status" value="2"/>
</dbReference>
<evidence type="ECO:0000256" key="4">
    <source>
        <dbReference type="ARBA" id="ARBA00022519"/>
    </source>
</evidence>
<evidence type="ECO:0000256" key="8">
    <source>
        <dbReference type="SAM" id="Phobius"/>
    </source>
</evidence>
<proteinExistence type="predicted"/>
<keyword evidence="3" id="KW-1003">Cell membrane</keyword>
<evidence type="ECO:0000256" key="5">
    <source>
        <dbReference type="ARBA" id="ARBA00022692"/>
    </source>
</evidence>
<dbReference type="PANTHER" id="PTHR32063">
    <property type="match status" value="1"/>
</dbReference>
<evidence type="ECO:0000256" key="6">
    <source>
        <dbReference type="ARBA" id="ARBA00022989"/>
    </source>
</evidence>
<keyword evidence="2" id="KW-0813">Transport</keyword>
<dbReference type="eggNOG" id="COG0841">
    <property type="taxonomic scope" value="Bacteria"/>
</dbReference>
<evidence type="ECO:0000256" key="7">
    <source>
        <dbReference type="ARBA" id="ARBA00023136"/>
    </source>
</evidence>
<keyword evidence="6 8" id="KW-1133">Transmembrane helix</keyword>
<dbReference type="Gene3D" id="3.30.2090.10">
    <property type="entry name" value="Multidrug efflux transporter AcrB TolC docking domain, DN and DC subdomains"/>
    <property type="match status" value="2"/>
</dbReference>
<evidence type="ECO:0000256" key="3">
    <source>
        <dbReference type="ARBA" id="ARBA00022475"/>
    </source>
</evidence>
<evidence type="ECO:0000313" key="9">
    <source>
        <dbReference type="EMBL" id="ABS63614.1"/>
    </source>
</evidence>
<feature type="transmembrane region" description="Helical" evidence="8">
    <location>
        <begin position="430"/>
        <end position="450"/>
    </location>
</feature>
<feature type="transmembrane region" description="Helical" evidence="8">
    <location>
        <begin position="523"/>
        <end position="545"/>
    </location>
</feature>
<keyword evidence="5 8" id="KW-0812">Transmembrane</keyword>
<keyword evidence="7 8" id="KW-0472">Membrane</keyword>
<evidence type="ECO:0000256" key="1">
    <source>
        <dbReference type="ARBA" id="ARBA00004429"/>
    </source>
</evidence>
<dbReference type="GO" id="GO:0005886">
    <property type="term" value="C:plasma membrane"/>
    <property type="evidence" value="ECO:0007669"/>
    <property type="project" value="UniProtKB-SubCell"/>
</dbReference>
<feature type="transmembrane region" description="Helical" evidence="8">
    <location>
        <begin position="944"/>
        <end position="965"/>
    </location>
</feature>
<dbReference type="GO" id="GO:0042910">
    <property type="term" value="F:xenobiotic transmembrane transporter activity"/>
    <property type="evidence" value="ECO:0007669"/>
    <property type="project" value="TreeGrafter"/>
</dbReference>
<feature type="transmembrane region" description="Helical" evidence="8">
    <location>
        <begin position="359"/>
        <end position="383"/>
    </location>
</feature>
<sequence>MNISELFIRRPVFATVVSLILMLLGLVSYDRLSVREYPAIDEPVVTVTTVYRGASASVVEREVTQPLEDSMAGIEGIEVLSSASRPEESQVTARFTLETDPDVAASDVRDRVGRARGLLPDDVEEPIIAKVEADAQPIMYIAFKSDRMSALEITDYLDRIVTDRLQNQPGVAQVSIFGGREYSMRIWIDRLRLAAYNLTVQDVENAIRAQNAEIPSGRIESLDREFTVLAKTALQTPEQFENIVVKEADGFQVRLAQVARVEVAAADIRRSATYNGETSISLGVVKQATANPLEVAAGVRRALDDLAPTLPVGMSSAVGYDTSIFIAESIKSVYETIGEAIVLVVLVIFVFLRTLRASFIPVVTIPISLITSFAIMLMLGFSINTLTLLAMVLAIGLVVDDAIVMLENIYRHIEEGMTPFQAAITGSKEITFAVIAMTLTLAAVYAPVGFAEGRTGKLFLEFALTLAGTVIVSGFVALTLTPMLCSKLLRHETSEGRVQRWLGRQLDRIDGAYKRSLERALSMTRVVVGVAAIIALSCVGLFFLLQQELAPIEDRGTLLVVGQAPQGATLEFSARYAKQIESIYVDIPEVAGYLVVSGFPQITDLVSFSRLAHWSERSRTQQEIVDEIQPKLARIPGILAFGVNPPSLGQSGRSQPVEYVIQASGTYEELDHYVELMMNEIRNNPGFVNPDSNLKLQKPQLDIEVNRSKVVDAGIDVSTVGRTLETLLGSRQITRYEQGGQQYDVIVQVAEDERRTPTDISNIYVRGGKGEMVQLSNLLTVSESVAPNSLNRFNQLRAATISANLAPGYSMGQALSFLEDTAARILPSNAQTDVDGQLREFVKSSGAIAVTFVLALLFIYLVLAAQFESFVDPLIILVSVPLSIAGALLLLFLTNTTLNIYSQVGLITLVGLISKHGILIVEFSNQLREKGRSVYDAVVEAAGLRLRPILMTTGAMVLGALPLALADGAGAESRRSIGLVIVGGISFGTLLTLFVVPTVYLLIAGARERRIAAKAARVSPAPAE</sequence>
<organism evidence="9 10">
    <name type="scientific">Parvibaculum lavamentivorans (strain DS-1 / DSM 13023 / NCIMB 13966)</name>
    <dbReference type="NCBI Taxonomy" id="402881"/>
    <lineage>
        <taxon>Bacteria</taxon>
        <taxon>Pseudomonadati</taxon>
        <taxon>Pseudomonadota</taxon>
        <taxon>Alphaproteobacteria</taxon>
        <taxon>Hyphomicrobiales</taxon>
        <taxon>Parvibaculaceae</taxon>
        <taxon>Parvibaculum</taxon>
    </lineage>
</organism>
<name>A7HUN1_PARL1</name>
<dbReference type="RefSeq" id="WP_012110916.1">
    <property type="nucleotide sequence ID" value="NC_009719.1"/>
</dbReference>
<dbReference type="InterPro" id="IPR027463">
    <property type="entry name" value="AcrB_DN_DC_subdom"/>
</dbReference>
<dbReference type="SUPFAM" id="SSF82866">
    <property type="entry name" value="Multidrug efflux transporter AcrB transmembrane domain"/>
    <property type="match status" value="2"/>
</dbReference>
<reference evidence="9 10" key="1">
    <citation type="journal article" date="2011" name="Stand. Genomic Sci.">
        <title>Complete genome sequence of Parvibaculum lavamentivorans type strain (DS-1(T)).</title>
        <authorList>
            <person name="Schleheck D."/>
            <person name="Weiss M."/>
            <person name="Pitluck S."/>
            <person name="Bruce D."/>
            <person name="Land M.L."/>
            <person name="Han S."/>
            <person name="Saunders E."/>
            <person name="Tapia R."/>
            <person name="Detter C."/>
            <person name="Brettin T."/>
            <person name="Han J."/>
            <person name="Woyke T."/>
            <person name="Goodwin L."/>
            <person name="Pennacchio L."/>
            <person name="Nolan M."/>
            <person name="Cook A.M."/>
            <person name="Kjelleberg S."/>
            <person name="Thomas T."/>
        </authorList>
    </citation>
    <scope>NUCLEOTIDE SEQUENCE [LARGE SCALE GENOMIC DNA]</scope>
    <source>
        <strain evidence="10">DS-1 / DSM 13023 / NCIMB 13966</strain>
    </source>
</reference>
<dbReference type="Gene3D" id="3.30.70.1320">
    <property type="entry name" value="Multidrug efflux transporter AcrB pore domain like"/>
    <property type="match status" value="1"/>
</dbReference>
<dbReference type="SUPFAM" id="SSF82714">
    <property type="entry name" value="Multidrug efflux transporter AcrB TolC docking domain, DN and DC subdomains"/>
    <property type="match status" value="2"/>
</dbReference>
<dbReference type="Gene3D" id="1.20.1640.10">
    <property type="entry name" value="Multidrug efflux transporter AcrB transmembrane domain"/>
    <property type="match status" value="2"/>
</dbReference>
<evidence type="ECO:0000256" key="2">
    <source>
        <dbReference type="ARBA" id="ARBA00022448"/>
    </source>
</evidence>
<feature type="transmembrane region" description="Helical" evidence="8">
    <location>
        <begin position="977"/>
        <end position="1003"/>
    </location>
</feature>
<accession>A7HUN1</accession>
<dbReference type="InterPro" id="IPR001036">
    <property type="entry name" value="Acrflvin-R"/>
</dbReference>
<keyword evidence="10" id="KW-1185">Reference proteome</keyword>
<dbReference type="HOGENOM" id="CLU_002755_1_2_5"/>
<dbReference type="Proteomes" id="UP000006377">
    <property type="component" value="Chromosome"/>
</dbReference>
<dbReference type="STRING" id="402881.Plav_2000"/>
<protein>
    <submittedName>
        <fullName evidence="9">Acriflavin resistance protein</fullName>
    </submittedName>
</protein>
<dbReference type="KEGG" id="pla:Plav_2000"/>
<dbReference type="Gene3D" id="3.30.70.1440">
    <property type="entry name" value="Multidrug efflux transporter AcrB pore domain"/>
    <property type="match status" value="1"/>
</dbReference>
<evidence type="ECO:0000313" key="10">
    <source>
        <dbReference type="Proteomes" id="UP000006377"/>
    </source>
</evidence>
<feature type="transmembrane region" description="Helical" evidence="8">
    <location>
        <begin position="333"/>
        <end position="352"/>
    </location>
</feature>
<dbReference type="AlphaFoldDB" id="A7HUN1"/>
<dbReference type="SUPFAM" id="SSF82693">
    <property type="entry name" value="Multidrug efflux transporter AcrB pore domain, PN1, PN2, PC1 and PC2 subdomains"/>
    <property type="match status" value="3"/>
</dbReference>
<keyword evidence="4" id="KW-0997">Cell inner membrane</keyword>
<feature type="transmembrane region" description="Helical" evidence="8">
    <location>
        <begin position="874"/>
        <end position="894"/>
    </location>
</feature>
<dbReference type="PANTHER" id="PTHR32063:SF14">
    <property type="entry name" value="BLL4319 PROTEIN"/>
    <property type="match status" value="1"/>
</dbReference>
<dbReference type="Pfam" id="PF00873">
    <property type="entry name" value="ACR_tran"/>
    <property type="match status" value="1"/>
</dbReference>
<feature type="transmembrane region" description="Helical" evidence="8">
    <location>
        <begin position="847"/>
        <end position="867"/>
    </location>
</feature>